<dbReference type="AlphaFoldDB" id="A0A1J4RS80"/>
<feature type="region of interest" description="Disordered" evidence="1">
    <location>
        <begin position="37"/>
        <end position="62"/>
    </location>
</feature>
<keyword evidence="2" id="KW-0812">Transmembrane</keyword>
<organism evidence="3 4">
    <name type="scientific">Candidatus Berkelbacteria bacterium CG1_02_42_45</name>
    <dbReference type="NCBI Taxonomy" id="1805036"/>
    <lineage>
        <taxon>Bacteria</taxon>
        <taxon>Candidatus Berkelbacteria</taxon>
    </lineage>
</organism>
<evidence type="ECO:0000256" key="2">
    <source>
        <dbReference type="SAM" id="Phobius"/>
    </source>
</evidence>
<accession>A0A1J4RS80</accession>
<evidence type="ECO:0000256" key="1">
    <source>
        <dbReference type="SAM" id="MobiDB-lite"/>
    </source>
</evidence>
<dbReference type="EMBL" id="MNUJ01000047">
    <property type="protein sequence ID" value="OIN89156.1"/>
    <property type="molecule type" value="Genomic_DNA"/>
</dbReference>
<dbReference type="InterPro" id="IPR011990">
    <property type="entry name" value="TPR-like_helical_dom_sf"/>
</dbReference>
<reference evidence="3 4" key="1">
    <citation type="journal article" date="2016" name="Environ. Microbiol.">
        <title>Genomic resolution of a cold subsurface aquifer community provides metabolic insights for novel microbes adapted to high CO concentrations.</title>
        <authorList>
            <person name="Probst A.J."/>
            <person name="Castelle C.J."/>
            <person name="Singh A."/>
            <person name="Brown C.T."/>
            <person name="Anantharaman K."/>
            <person name="Sharon I."/>
            <person name="Hug L.A."/>
            <person name="Burstein D."/>
            <person name="Emerson J.B."/>
            <person name="Thomas B.C."/>
            <person name="Banfield J.F."/>
        </authorList>
    </citation>
    <scope>NUCLEOTIDE SEQUENCE [LARGE SCALE GENOMIC DNA]</scope>
    <source>
        <strain evidence="3">CG1_02_42_45</strain>
    </source>
</reference>
<evidence type="ECO:0000313" key="4">
    <source>
        <dbReference type="Proteomes" id="UP000182753"/>
    </source>
</evidence>
<comment type="caution">
    <text evidence="3">The sequence shown here is derived from an EMBL/GenBank/DDBJ whole genome shotgun (WGS) entry which is preliminary data.</text>
</comment>
<dbReference type="Proteomes" id="UP000182753">
    <property type="component" value="Unassembled WGS sequence"/>
</dbReference>
<dbReference type="Gene3D" id="1.25.40.10">
    <property type="entry name" value="Tetratricopeptide repeat domain"/>
    <property type="match status" value="1"/>
</dbReference>
<sequence length="150" mass="16592">MNQNKSGSLYYLLILVVFAAIFIVAGISFLQTNGKSAKKSPSEDLSNDNQQTQNENDRTSELSADQQFYALGVKDFENKEYEKTVSDLAQAIASNPSVINYYTLKSEAEVLLGRKDDAKATLEAGLKIDPDNELLNSKLNSLISNFDDKN</sequence>
<feature type="transmembrane region" description="Helical" evidence="2">
    <location>
        <begin position="9"/>
        <end position="30"/>
    </location>
</feature>
<dbReference type="SUPFAM" id="SSF48452">
    <property type="entry name" value="TPR-like"/>
    <property type="match status" value="1"/>
</dbReference>
<evidence type="ECO:0000313" key="3">
    <source>
        <dbReference type="EMBL" id="OIN89156.1"/>
    </source>
</evidence>
<gene>
    <name evidence="3" type="ORF">AUJ40_02230</name>
</gene>
<protein>
    <submittedName>
        <fullName evidence="3">Uncharacterized protein</fullName>
    </submittedName>
</protein>
<keyword evidence="2" id="KW-1133">Transmembrane helix</keyword>
<name>A0A1J4RS80_9BACT</name>
<feature type="compositionally biased region" description="Polar residues" evidence="1">
    <location>
        <begin position="43"/>
        <end position="54"/>
    </location>
</feature>
<keyword evidence="2" id="KW-0472">Membrane</keyword>
<proteinExistence type="predicted"/>